<reference evidence="3 4" key="1">
    <citation type="submission" date="2019-11" db="EMBL/GenBank/DDBJ databases">
        <authorList>
            <person name="Holert J."/>
        </authorList>
    </citation>
    <scope>NUCLEOTIDE SEQUENCE [LARGE SCALE GENOMIC DNA]</scope>
    <source>
        <strain evidence="3">BC8_1</strain>
    </source>
</reference>
<evidence type="ECO:0000256" key="1">
    <source>
        <dbReference type="SAM" id="Phobius"/>
    </source>
</evidence>
<dbReference type="Pfam" id="PF02470">
    <property type="entry name" value="MlaD"/>
    <property type="match status" value="1"/>
</dbReference>
<keyword evidence="1" id="KW-0812">Transmembrane</keyword>
<dbReference type="InterPro" id="IPR005693">
    <property type="entry name" value="Mce"/>
</dbReference>
<dbReference type="Proteomes" id="UP000430146">
    <property type="component" value="Unassembled WGS sequence"/>
</dbReference>
<dbReference type="InterPro" id="IPR003399">
    <property type="entry name" value="Mce/MlaD"/>
</dbReference>
<feature type="domain" description="Mce/MlaD" evidence="2">
    <location>
        <begin position="40"/>
        <end position="115"/>
    </location>
</feature>
<evidence type="ECO:0000313" key="4">
    <source>
        <dbReference type="Proteomes" id="UP000430146"/>
    </source>
</evidence>
<dbReference type="GO" id="GO:0005576">
    <property type="term" value="C:extracellular region"/>
    <property type="evidence" value="ECO:0007669"/>
    <property type="project" value="TreeGrafter"/>
</dbReference>
<name>A0A5S9NI57_MYCVN</name>
<accession>A0A5S9NI57</accession>
<dbReference type="PANTHER" id="PTHR33371:SF16">
    <property type="entry name" value="MCE-FAMILY PROTEIN MCE3F"/>
    <property type="match status" value="1"/>
</dbReference>
<gene>
    <name evidence="3" type="ORF">AELLOGFF_02560</name>
</gene>
<keyword evidence="1" id="KW-0472">Membrane</keyword>
<evidence type="ECO:0000313" key="3">
    <source>
        <dbReference type="EMBL" id="CAA0089457.1"/>
    </source>
</evidence>
<feature type="transmembrane region" description="Helical" evidence="1">
    <location>
        <begin position="12"/>
        <end position="30"/>
    </location>
</feature>
<keyword evidence="1" id="KW-1133">Transmembrane helix</keyword>
<dbReference type="PANTHER" id="PTHR33371">
    <property type="entry name" value="INTERMEMBRANE PHOSPHOLIPID TRANSPORT SYSTEM BINDING PROTEIN MLAD-RELATED"/>
    <property type="match status" value="1"/>
</dbReference>
<proteinExistence type="predicted"/>
<organism evidence="3 4">
    <name type="scientific">Mycolicibacterium vanbaalenii</name>
    <name type="common">Mycobacterium vanbaalenii</name>
    <dbReference type="NCBI Taxonomy" id="110539"/>
    <lineage>
        <taxon>Bacteria</taxon>
        <taxon>Bacillati</taxon>
        <taxon>Actinomycetota</taxon>
        <taxon>Actinomycetes</taxon>
        <taxon>Mycobacteriales</taxon>
        <taxon>Mycobacteriaceae</taxon>
        <taxon>Mycolicibacterium</taxon>
    </lineage>
</organism>
<evidence type="ECO:0000259" key="2">
    <source>
        <dbReference type="Pfam" id="PF02470"/>
    </source>
</evidence>
<protein>
    <recommendedName>
        <fullName evidence="2">Mce/MlaD domain-containing protein</fullName>
    </recommendedName>
</protein>
<keyword evidence="4" id="KW-1185">Reference proteome</keyword>
<dbReference type="EMBL" id="CACSIP010000002">
    <property type="protein sequence ID" value="CAA0089457.1"/>
    <property type="molecule type" value="Genomic_DNA"/>
</dbReference>
<sequence>MRVNRRIKVQLVVFAVIALIAGSVMMLGYVRLPAMFGVGRYTVTMELPNSGGLYPTGNVTYRGTHVGKVTSVALEPDGLVRAQLSLDSGVSIPSNLRAEVHSQSAIGEQYVALLPRDDTSPPLKNGDVLPLADTSVPPPIDGLLDSVNVGLLAIPHDSLRTVVDESYLAFGGLGPELSRIVKGATTLSADARTNLDSITTLIDESQPLLDAQIDTADDIHSWARNLADITGELRDNDQALAGLIDTGGPAAAETTALIDRVAPTVPIILANLVSLSQVAVTYHDGIEQLLVLIPQGVSMAQGGMVANHGHQQDYNGTYLDFNLNINLPPPCTTGFLPPSQRRTPAQTDAPDRPVGDLYCRIPQEAQQNVRGARNIPCQTRPGKRAPTVKMCESDEQYVPLNDGMNWKGDPNATLSGQGVPQLPPGTPPVAAASPAPPIPEAPLAVAQYDPSTGSYIAPDGRVYTQAELSRVAPEEKTWQTMLLPGG</sequence>
<dbReference type="OrthoDB" id="4741753at2"/>
<dbReference type="NCBIfam" id="TIGR00996">
    <property type="entry name" value="Mtu_fam_mce"/>
    <property type="match status" value="1"/>
</dbReference>
<dbReference type="AlphaFoldDB" id="A0A5S9NI57"/>
<dbReference type="RefSeq" id="WP_159228898.1">
    <property type="nucleotide sequence ID" value="NZ_CACSIP010000002.1"/>
</dbReference>
<dbReference type="InterPro" id="IPR052336">
    <property type="entry name" value="MlaD_Phospholipid_Transporter"/>
</dbReference>